<evidence type="ECO:0000313" key="2">
    <source>
        <dbReference type="Proteomes" id="UP000183210"/>
    </source>
</evidence>
<dbReference type="EMBL" id="FOEV01000028">
    <property type="protein sequence ID" value="SER48842.1"/>
    <property type="molecule type" value="Genomic_DNA"/>
</dbReference>
<dbReference type="Proteomes" id="UP000183210">
    <property type="component" value="Unassembled WGS sequence"/>
</dbReference>
<comment type="caution">
    <text evidence="1">The sequence shown here is derived from an EMBL/GenBank/DDBJ whole genome shotgun (WGS) entry which is preliminary data.</text>
</comment>
<gene>
    <name evidence="1" type="ORF">SAMN05216409_1281</name>
</gene>
<dbReference type="AlphaFoldDB" id="A0A9X8MHS2"/>
<proteinExistence type="predicted"/>
<reference evidence="1 2" key="1">
    <citation type="submission" date="2016-10" db="EMBL/GenBank/DDBJ databases">
        <authorList>
            <person name="Varghese N."/>
            <person name="Submissions S."/>
        </authorList>
    </citation>
    <scope>NUCLEOTIDE SEQUENCE [LARGE SCALE GENOMIC DNA]</scope>
    <source>
        <strain evidence="1 2">LMG 21974</strain>
    </source>
</reference>
<name>A0A9X8MHS2_9PSED</name>
<evidence type="ECO:0000313" key="1">
    <source>
        <dbReference type="EMBL" id="SER48842.1"/>
    </source>
</evidence>
<feature type="non-terminal residue" evidence="1">
    <location>
        <position position="1"/>
    </location>
</feature>
<protein>
    <submittedName>
        <fullName evidence="1">Uncharacterized protein</fullName>
    </submittedName>
</protein>
<accession>A0A9X8MHS2</accession>
<sequence length="114" mass="13395">GLDMQQVWAQVFEQYYQAGEQWHLTEWEEELLAQSNDRFREVSPIEELIPKRFDLKTDPRQWITAAEVLLLLGYDKPSRAQQIETGHALRNLNIPSRIKQGRSLYHLPHAKIGN</sequence>
<organism evidence="1 2">
    <name type="scientific">Pseudomonas lutea</name>
    <dbReference type="NCBI Taxonomy" id="243924"/>
    <lineage>
        <taxon>Bacteria</taxon>
        <taxon>Pseudomonadati</taxon>
        <taxon>Pseudomonadota</taxon>
        <taxon>Gammaproteobacteria</taxon>
        <taxon>Pseudomonadales</taxon>
        <taxon>Pseudomonadaceae</taxon>
        <taxon>Pseudomonas</taxon>
    </lineage>
</organism>